<proteinExistence type="predicted"/>
<dbReference type="Pfam" id="PF01230">
    <property type="entry name" value="HIT"/>
    <property type="match status" value="1"/>
</dbReference>
<dbReference type="InterPro" id="IPR052908">
    <property type="entry name" value="AP-4-A_phosphorylase"/>
</dbReference>
<dbReference type="InterPro" id="IPR036265">
    <property type="entry name" value="HIT-like_sf"/>
</dbReference>
<sequence length="324" mass="36281">MDFQELVEFLKHRMAMQHIYQPLLIRSLVDAGGSATVRQLAMAFLDQDESQIVYYERKIKEMPLKVLQRRGVVASSGNLVELTTGKLSFEQKAQIRMICDRKLQEYILKRGLGIWDYRMLETDPVPGSLRNRVLAESGGRCALCGATNQERPLDVDHIRPRSKGGGNEYANLQVLCSKCNRSKGNKEDTDYRALAQGEAIPGCPFCYDAARSQIVEEFDSVFAMPDGFPVSPGHHLVITKRHAADWFAMTQAERNDADSLLRILRSRLAEDDRSITGFNIGMNSGASAGQTVFHVHIHLIPRRDGDTENPRGGVRGVIPCKMGY</sequence>
<evidence type="ECO:0000256" key="1">
    <source>
        <dbReference type="PROSITE-ProRule" id="PRU00464"/>
    </source>
</evidence>
<dbReference type="Pfam" id="PF01844">
    <property type="entry name" value="HNH"/>
    <property type="match status" value="1"/>
</dbReference>
<dbReference type="InterPro" id="IPR002711">
    <property type="entry name" value="HNH"/>
</dbReference>
<feature type="short sequence motif" description="Histidine triad motif" evidence="1">
    <location>
        <begin position="294"/>
        <end position="298"/>
    </location>
</feature>
<protein>
    <submittedName>
        <fullName evidence="3">HIT family protein</fullName>
    </submittedName>
</protein>
<dbReference type="STRING" id="573370.DMR_24830"/>
<dbReference type="AlphaFoldDB" id="C4XTH7"/>
<dbReference type="InterPro" id="IPR011146">
    <property type="entry name" value="HIT-like"/>
</dbReference>
<dbReference type="PROSITE" id="PS00892">
    <property type="entry name" value="HIT_1"/>
    <property type="match status" value="1"/>
</dbReference>
<dbReference type="SMART" id="SM00507">
    <property type="entry name" value="HNHc"/>
    <property type="match status" value="1"/>
</dbReference>
<dbReference type="InterPro" id="IPR019808">
    <property type="entry name" value="Histidine_triad_CS"/>
</dbReference>
<keyword evidence="4" id="KW-1185">Reference proteome</keyword>
<organism evidence="3 4">
    <name type="scientific">Solidesulfovibrio magneticus (strain ATCC 700980 / DSM 13731 / RS-1)</name>
    <name type="common">Desulfovibrio magneticus</name>
    <dbReference type="NCBI Taxonomy" id="573370"/>
    <lineage>
        <taxon>Bacteria</taxon>
        <taxon>Pseudomonadati</taxon>
        <taxon>Thermodesulfobacteriota</taxon>
        <taxon>Desulfovibrionia</taxon>
        <taxon>Desulfovibrionales</taxon>
        <taxon>Desulfovibrionaceae</taxon>
        <taxon>Solidesulfovibrio</taxon>
    </lineage>
</organism>
<dbReference type="GO" id="GO:0003824">
    <property type="term" value="F:catalytic activity"/>
    <property type="evidence" value="ECO:0007669"/>
    <property type="project" value="InterPro"/>
</dbReference>
<dbReference type="EMBL" id="AP010904">
    <property type="protein sequence ID" value="BAH75974.1"/>
    <property type="molecule type" value="Genomic_DNA"/>
</dbReference>
<dbReference type="PANTHER" id="PTHR42997:SF1">
    <property type="entry name" value="AP-4-A PHOSPHORYLASE"/>
    <property type="match status" value="1"/>
</dbReference>
<evidence type="ECO:0000313" key="4">
    <source>
        <dbReference type="Proteomes" id="UP000009071"/>
    </source>
</evidence>
<dbReference type="PANTHER" id="PTHR42997">
    <property type="entry name" value="HIT FAMILY HYDROLASE"/>
    <property type="match status" value="1"/>
</dbReference>
<evidence type="ECO:0000313" key="3">
    <source>
        <dbReference type="EMBL" id="BAH75974.1"/>
    </source>
</evidence>
<dbReference type="RefSeq" id="WP_015861153.1">
    <property type="nucleotide sequence ID" value="NC_012796.1"/>
</dbReference>
<dbReference type="SUPFAM" id="SSF54197">
    <property type="entry name" value="HIT-like"/>
    <property type="match status" value="1"/>
</dbReference>
<dbReference type="Gene3D" id="1.10.30.50">
    <property type="match status" value="1"/>
</dbReference>
<dbReference type="Proteomes" id="UP000009071">
    <property type="component" value="Chromosome"/>
</dbReference>
<dbReference type="eggNOG" id="COG0537">
    <property type="taxonomic scope" value="Bacteria"/>
</dbReference>
<dbReference type="PROSITE" id="PS51084">
    <property type="entry name" value="HIT_2"/>
    <property type="match status" value="1"/>
</dbReference>
<gene>
    <name evidence="3" type="ordered locus">DMR_24830</name>
</gene>
<dbReference type="eggNOG" id="COG1403">
    <property type="taxonomic scope" value="Bacteria"/>
</dbReference>
<dbReference type="KEGG" id="dma:DMR_24830"/>
<dbReference type="Gene3D" id="3.30.428.10">
    <property type="entry name" value="HIT-like"/>
    <property type="match status" value="1"/>
</dbReference>
<dbReference type="CDD" id="cd00085">
    <property type="entry name" value="HNHc"/>
    <property type="match status" value="1"/>
</dbReference>
<feature type="domain" description="HIT" evidence="2">
    <location>
        <begin position="201"/>
        <end position="309"/>
    </location>
</feature>
<accession>C4XTH7</accession>
<reference evidence="3 4" key="1">
    <citation type="journal article" date="2009" name="Genome Res.">
        <title>Whole genome sequence of Desulfovibrio magneticus strain RS-1 revealed common gene clusters in magnetotactic bacteria.</title>
        <authorList>
            <person name="Nakazawa H."/>
            <person name="Arakaki A."/>
            <person name="Narita-Yamada S."/>
            <person name="Yashiro I."/>
            <person name="Jinno K."/>
            <person name="Aoki N."/>
            <person name="Tsuruyama A."/>
            <person name="Okamura Y."/>
            <person name="Tanikawa S."/>
            <person name="Fujita N."/>
            <person name="Takeyama H."/>
            <person name="Matsunaga T."/>
        </authorList>
    </citation>
    <scope>NUCLEOTIDE SEQUENCE [LARGE SCALE GENOMIC DNA]</scope>
    <source>
        <strain evidence="4">ATCC 700980 / DSM 13731 / RS-1</strain>
    </source>
</reference>
<dbReference type="HOGENOM" id="CLU_854986_0_0_7"/>
<name>C4XTH7_SOLM1</name>
<evidence type="ECO:0000259" key="2">
    <source>
        <dbReference type="PROSITE" id="PS51084"/>
    </source>
</evidence>
<dbReference type="InterPro" id="IPR003615">
    <property type="entry name" value="HNH_nuc"/>
</dbReference>